<gene>
    <name evidence="2" type="ORF">GGP45_002006</name>
    <name evidence="1" type="ORF">GGP82_001127</name>
</gene>
<dbReference type="EMBL" id="JANTYZ010000002">
    <property type="protein sequence ID" value="MCS3864581.1"/>
    <property type="molecule type" value="Genomic_DNA"/>
</dbReference>
<sequence>MRVAACLNATTGTVHARRAEETGRQVLLDLYREVADCYSEARVIYMVLW</sequence>
<reference evidence="2" key="1">
    <citation type="submission" date="2022-08" db="EMBL/GenBank/DDBJ databases">
        <title>Genomic Encyclopedia of Type Strains, Phase V (KMG-V): Genome sequencing to study the core and pangenomes of soil and plant-associated prokaryotes.</title>
        <authorList>
            <person name="Whitman W."/>
        </authorList>
    </citation>
    <scope>NUCLEOTIDE SEQUENCE</scope>
    <source>
        <strain evidence="1">SP2016B</strain>
        <strain evidence="2">SP3026</strain>
    </source>
</reference>
<evidence type="ECO:0000313" key="1">
    <source>
        <dbReference type="EMBL" id="MCS3864581.1"/>
    </source>
</evidence>
<dbReference type="EMBL" id="JANUBL010000003">
    <property type="protein sequence ID" value="MCS4121653.1"/>
    <property type="molecule type" value="Genomic_DNA"/>
</dbReference>
<dbReference type="AlphaFoldDB" id="A0A9X2UWV2"/>
<evidence type="ECO:0000313" key="3">
    <source>
        <dbReference type="Proteomes" id="UP001155144"/>
    </source>
</evidence>
<evidence type="ECO:0000313" key="2">
    <source>
        <dbReference type="EMBL" id="MCS4121653.1"/>
    </source>
</evidence>
<protein>
    <submittedName>
        <fullName evidence="2">Uncharacterized protein</fullName>
    </submittedName>
</protein>
<proteinExistence type="predicted"/>
<comment type="caution">
    <text evidence="2">The sequence shown here is derived from an EMBL/GenBank/DDBJ whole genome shotgun (WGS) entry which is preliminary data.</text>
</comment>
<accession>A0A9X2UWV2</accession>
<organism evidence="2 3">
    <name type="scientific">Salinibacter ruber</name>
    <dbReference type="NCBI Taxonomy" id="146919"/>
    <lineage>
        <taxon>Bacteria</taxon>
        <taxon>Pseudomonadati</taxon>
        <taxon>Rhodothermota</taxon>
        <taxon>Rhodothermia</taxon>
        <taxon>Rhodothermales</taxon>
        <taxon>Salinibacteraceae</taxon>
        <taxon>Salinibacter</taxon>
    </lineage>
</organism>
<dbReference type="Proteomes" id="UP001155144">
    <property type="component" value="Unassembled WGS sequence"/>
</dbReference>
<name>A0A9X2UWV2_9BACT</name>
<dbReference type="Proteomes" id="UP001155034">
    <property type="component" value="Unassembled WGS sequence"/>
</dbReference>